<evidence type="ECO:0000256" key="1">
    <source>
        <dbReference type="SAM" id="MobiDB-lite"/>
    </source>
</evidence>
<reference evidence="3 4" key="1">
    <citation type="submission" date="2024-10" db="EMBL/GenBank/DDBJ databases">
        <title>The Natural Products Discovery Center: Release of the First 8490 Sequenced Strains for Exploring Actinobacteria Biosynthetic Diversity.</title>
        <authorList>
            <person name="Kalkreuter E."/>
            <person name="Kautsar S.A."/>
            <person name="Yang D."/>
            <person name="Bader C.D."/>
            <person name="Teijaro C.N."/>
            <person name="Fluegel L."/>
            <person name="Davis C.M."/>
            <person name="Simpson J.R."/>
            <person name="Lauterbach L."/>
            <person name="Steele A.D."/>
            <person name="Gui C."/>
            <person name="Meng S."/>
            <person name="Li G."/>
            <person name="Viehrig K."/>
            <person name="Ye F."/>
            <person name="Su P."/>
            <person name="Kiefer A.F."/>
            <person name="Nichols A."/>
            <person name="Cepeda A.J."/>
            <person name="Yan W."/>
            <person name="Fan B."/>
            <person name="Jiang Y."/>
            <person name="Adhikari A."/>
            <person name="Zheng C.-J."/>
            <person name="Schuster L."/>
            <person name="Cowan T.M."/>
            <person name="Smanski M.J."/>
            <person name="Chevrette M.G."/>
            <person name="De Carvalho L.P.S."/>
            <person name="Shen B."/>
        </authorList>
    </citation>
    <scope>NUCLEOTIDE SEQUENCE [LARGE SCALE GENOMIC DNA]</scope>
    <source>
        <strain evidence="3 4">NPDC021253</strain>
    </source>
</reference>
<evidence type="ECO:0000313" key="3">
    <source>
        <dbReference type="EMBL" id="MFI0792374.1"/>
    </source>
</evidence>
<organism evidence="3 4">
    <name type="scientific">Micromonospora rubida</name>
    <dbReference type="NCBI Taxonomy" id="2697657"/>
    <lineage>
        <taxon>Bacteria</taxon>
        <taxon>Bacillati</taxon>
        <taxon>Actinomycetota</taxon>
        <taxon>Actinomycetes</taxon>
        <taxon>Micromonosporales</taxon>
        <taxon>Micromonosporaceae</taxon>
        <taxon>Micromonospora</taxon>
    </lineage>
</organism>
<keyword evidence="4" id="KW-1185">Reference proteome</keyword>
<dbReference type="Proteomes" id="UP001611075">
    <property type="component" value="Unassembled WGS sequence"/>
</dbReference>
<evidence type="ECO:0000313" key="4">
    <source>
        <dbReference type="Proteomes" id="UP001611075"/>
    </source>
</evidence>
<feature type="chain" id="PRO_5045930997" description="Secreted protein" evidence="2">
    <location>
        <begin position="21"/>
        <end position="233"/>
    </location>
</feature>
<gene>
    <name evidence="3" type="ORF">ACH4OY_06705</name>
</gene>
<comment type="caution">
    <text evidence="3">The sequence shown here is derived from an EMBL/GenBank/DDBJ whole genome shotgun (WGS) entry which is preliminary data.</text>
</comment>
<keyword evidence="2" id="KW-0732">Signal</keyword>
<proteinExistence type="predicted"/>
<feature type="region of interest" description="Disordered" evidence="1">
    <location>
        <begin position="32"/>
        <end position="60"/>
    </location>
</feature>
<protein>
    <recommendedName>
        <fullName evidence="5">Secreted protein</fullName>
    </recommendedName>
</protein>
<name>A0ABW7SFB5_9ACTN</name>
<sequence length="233" mass="24924">MIAALAALAMLGLAAPPASAAPADGVAQAVTRPVKAQPHVSPEQHDEATNQARRAARPKITAPPARMGTSAACWTTFNPSNPQGGPMDQTYKNCGTSTVWVTVGYGLGNSRYAYIGYCASVQPGQEVTWNLSSTAPNSSYVTMICESWTLSTGVATDVPCYTTFVPGSPQGDPMDQYYRNCGSGTYQVLPGYYKGNTYHAFVNNSWTVGVQGKVWWAYPHTELGAQYETMFAI</sequence>
<accession>A0ABW7SFB5</accession>
<dbReference type="RefSeq" id="WP_396677020.1">
    <property type="nucleotide sequence ID" value="NZ_JBIRPU010000003.1"/>
</dbReference>
<dbReference type="EMBL" id="JBIRPU010000003">
    <property type="protein sequence ID" value="MFI0792374.1"/>
    <property type="molecule type" value="Genomic_DNA"/>
</dbReference>
<evidence type="ECO:0000256" key="2">
    <source>
        <dbReference type="SAM" id="SignalP"/>
    </source>
</evidence>
<feature type="signal peptide" evidence="2">
    <location>
        <begin position="1"/>
        <end position="20"/>
    </location>
</feature>
<evidence type="ECO:0008006" key="5">
    <source>
        <dbReference type="Google" id="ProtNLM"/>
    </source>
</evidence>